<dbReference type="Proteomes" id="UP000030428">
    <property type="component" value="Unassembled WGS sequence"/>
</dbReference>
<keyword evidence="1" id="KW-0175">Coiled coil</keyword>
<organism evidence="2 3">
    <name type="scientific">Candidatus Thiomargarita nelsonii</name>
    <dbReference type="NCBI Taxonomy" id="1003181"/>
    <lineage>
        <taxon>Bacteria</taxon>
        <taxon>Pseudomonadati</taxon>
        <taxon>Pseudomonadota</taxon>
        <taxon>Gammaproteobacteria</taxon>
        <taxon>Thiotrichales</taxon>
        <taxon>Thiotrichaceae</taxon>
        <taxon>Thiomargarita</taxon>
    </lineage>
</organism>
<dbReference type="EMBL" id="JSZA02000019">
    <property type="protein sequence ID" value="KHD10556.1"/>
    <property type="molecule type" value="Genomic_DNA"/>
</dbReference>
<protein>
    <submittedName>
        <fullName evidence="2">Uncharacterized protein</fullName>
    </submittedName>
</protein>
<accession>A0A0A6S342</accession>
<name>A0A0A6S342_9GAMM</name>
<evidence type="ECO:0000256" key="1">
    <source>
        <dbReference type="SAM" id="Coils"/>
    </source>
</evidence>
<feature type="coiled-coil region" evidence="1">
    <location>
        <begin position="88"/>
        <end position="115"/>
    </location>
</feature>
<proteinExistence type="predicted"/>
<sequence>MSGVKDAIVNLRQSEYNRIMNSCRRADNIEAGISKRLEKTSSHLRQQMDSQIGQMQQRHNQFESALSNMSGEVRRIEKKNQDNLRRIAKDFNNGINQLDKKIKQQQREYMQKFAEHDKHLAAHDRILEQHAQAIREQRHEYITLIQQQGEHFAQALDEQRRELQGQIQTIQDHIVAKEQHAQGQARQWLQDTQALLKVIDESYDHQKFKPGELAKLQNELQIAENNISQGHYEAAISTTQRTYLHTQELRLELERLTLEWNAYLTAARQSAAEVLAACDTHQTAKFTFDSEEVAAEVDFWTHGALSKLRQQVAEEQNKLDKPDNLSLDELKQSIAHSEQWRQESEALVEQAKEALIASQLRNNIAQSIEAALEDAGWDVVDSTYEGEDHRGALHLKLQNLATDELVTIITPEKAPDQTIRNHLNIQFFDKNNNDEAYRQERLNRIMEKLRDEELDCSQPQCAPGTENQPAREVERLDFEKVRAKAVTA</sequence>
<evidence type="ECO:0000313" key="2">
    <source>
        <dbReference type="EMBL" id="KHD10556.1"/>
    </source>
</evidence>
<reference evidence="2 3" key="1">
    <citation type="journal article" date="2016" name="Front. Microbiol.">
        <title>Single-Cell (Meta-)Genomics of a Dimorphic Candidatus Thiomargarita nelsonii Reveals Genomic Plasticity.</title>
        <authorList>
            <person name="Flood B.E."/>
            <person name="Fliss P."/>
            <person name="Jones D.S."/>
            <person name="Dick G.J."/>
            <person name="Jain S."/>
            <person name="Kaster A.K."/>
            <person name="Winkel M."/>
            <person name="Mussmann M."/>
            <person name="Bailey J."/>
        </authorList>
    </citation>
    <scope>NUCLEOTIDE SEQUENCE [LARGE SCALE GENOMIC DNA]</scope>
    <source>
        <strain evidence="2">Hydrate Ridge</strain>
    </source>
</reference>
<dbReference type="AlphaFoldDB" id="A0A0A6S342"/>
<gene>
    <name evidence="2" type="ORF">PN36_06760</name>
</gene>
<evidence type="ECO:0000313" key="3">
    <source>
        <dbReference type="Proteomes" id="UP000030428"/>
    </source>
</evidence>
<keyword evidence="3" id="KW-1185">Reference proteome</keyword>
<comment type="caution">
    <text evidence="2">The sequence shown here is derived from an EMBL/GenBank/DDBJ whole genome shotgun (WGS) entry which is preliminary data.</text>
</comment>